<organism evidence="2 3">
    <name type="scientific">Rhipicephalus sanguineus</name>
    <name type="common">Brown dog tick</name>
    <name type="synonym">Ixodes sanguineus</name>
    <dbReference type="NCBI Taxonomy" id="34632"/>
    <lineage>
        <taxon>Eukaryota</taxon>
        <taxon>Metazoa</taxon>
        <taxon>Ecdysozoa</taxon>
        <taxon>Arthropoda</taxon>
        <taxon>Chelicerata</taxon>
        <taxon>Arachnida</taxon>
        <taxon>Acari</taxon>
        <taxon>Parasitiformes</taxon>
        <taxon>Ixodida</taxon>
        <taxon>Ixodoidea</taxon>
        <taxon>Ixodidae</taxon>
        <taxon>Rhipicephalinae</taxon>
        <taxon>Rhipicephalus</taxon>
        <taxon>Rhipicephalus</taxon>
    </lineage>
</organism>
<gene>
    <name evidence="2" type="ORF">HPB52_006901</name>
</gene>
<evidence type="ECO:0000313" key="2">
    <source>
        <dbReference type="EMBL" id="KAH7943320.1"/>
    </source>
</evidence>
<name>A0A9D4PHU1_RHISA</name>
<reference evidence="2" key="2">
    <citation type="submission" date="2021-09" db="EMBL/GenBank/DDBJ databases">
        <authorList>
            <person name="Jia N."/>
            <person name="Wang J."/>
            <person name="Shi W."/>
            <person name="Du L."/>
            <person name="Sun Y."/>
            <person name="Zhan W."/>
            <person name="Jiang J."/>
            <person name="Wang Q."/>
            <person name="Zhang B."/>
            <person name="Ji P."/>
            <person name="Sakyi L.B."/>
            <person name="Cui X."/>
            <person name="Yuan T."/>
            <person name="Jiang B."/>
            <person name="Yang W."/>
            <person name="Lam T.T.-Y."/>
            <person name="Chang Q."/>
            <person name="Ding S."/>
            <person name="Wang X."/>
            <person name="Zhu J."/>
            <person name="Ruan X."/>
            <person name="Zhao L."/>
            <person name="Wei J."/>
            <person name="Que T."/>
            <person name="Du C."/>
            <person name="Cheng J."/>
            <person name="Dai P."/>
            <person name="Han X."/>
            <person name="Huang E."/>
            <person name="Gao Y."/>
            <person name="Liu J."/>
            <person name="Shao H."/>
            <person name="Ye R."/>
            <person name="Li L."/>
            <person name="Wei W."/>
            <person name="Wang X."/>
            <person name="Wang C."/>
            <person name="Huo Q."/>
            <person name="Li W."/>
            <person name="Guo W."/>
            <person name="Chen H."/>
            <person name="Chen S."/>
            <person name="Zhou L."/>
            <person name="Zhou L."/>
            <person name="Ni X."/>
            <person name="Tian J."/>
            <person name="Zhou Y."/>
            <person name="Sheng Y."/>
            <person name="Liu T."/>
            <person name="Pan Y."/>
            <person name="Xia L."/>
            <person name="Li J."/>
            <person name="Zhao F."/>
            <person name="Cao W."/>
        </authorList>
    </citation>
    <scope>NUCLEOTIDE SEQUENCE</scope>
    <source>
        <strain evidence="2">Rsan-2018</strain>
        <tissue evidence="2">Larvae</tissue>
    </source>
</reference>
<comment type="caution">
    <text evidence="2">The sequence shown here is derived from an EMBL/GenBank/DDBJ whole genome shotgun (WGS) entry which is preliminary data.</text>
</comment>
<proteinExistence type="predicted"/>
<keyword evidence="3" id="KW-1185">Reference proteome</keyword>
<reference evidence="2" key="1">
    <citation type="journal article" date="2020" name="Cell">
        <title>Large-Scale Comparative Analyses of Tick Genomes Elucidate Their Genetic Diversity and Vector Capacities.</title>
        <authorList>
            <consortium name="Tick Genome and Microbiome Consortium (TIGMIC)"/>
            <person name="Jia N."/>
            <person name="Wang J."/>
            <person name="Shi W."/>
            <person name="Du L."/>
            <person name="Sun Y."/>
            <person name="Zhan W."/>
            <person name="Jiang J.F."/>
            <person name="Wang Q."/>
            <person name="Zhang B."/>
            <person name="Ji P."/>
            <person name="Bell-Sakyi L."/>
            <person name="Cui X.M."/>
            <person name="Yuan T.T."/>
            <person name="Jiang B.G."/>
            <person name="Yang W.F."/>
            <person name="Lam T.T."/>
            <person name="Chang Q.C."/>
            <person name="Ding S.J."/>
            <person name="Wang X.J."/>
            <person name="Zhu J.G."/>
            <person name="Ruan X.D."/>
            <person name="Zhao L."/>
            <person name="Wei J.T."/>
            <person name="Ye R.Z."/>
            <person name="Que T.C."/>
            <person name="Du C.H."/>
            <person name="Zhou Y.H."/>
            <person name="Cheng J.X."/>
            <person name="Dai P.F."/>
            <person name="Guo W.B."/>
            <person name="Han X.H."/>
            <person name="Huang E.J."/>
            <person name="Li L.F."/>
            <person name="Wei W."/>
            <person name="Gao Y.C."/>
            <person name="Liu J.Z."/>
            <person name="Shao H.Z."/>
            <person name="Wang X."/>
            <person name="Wang C.C."/>
            <person name="Yang T.C."/>
            <person name="Huo Q.B."/>
            <person name="Li W."/>
            <person name="Chen H.Y."/>
            <person name="Chen S.E."/>
            <person name="Zhou L.G."/>
            <person name="Ni X.B."/>
            <person name="Tian J.H."/>
            <person name="Sheng Y."/>
            <person name="Liu T."/>
            <person name="Pan Y.S."/>
            <person name="Xia L.Y."/>
            <person name="Li J."/>
            <person name="Zhao F."/>
            <person name="Cao W.C."/>
        </authorList>
    </citation>
    <scope>NUCLEOTIDE SEQUENCE</scope>
    <source>
        <strain evidence="2">Rsan-2018</strain>
    </source>
</reference>
<evidence type="ECO:0000256" key="1">
    <source>
        <dbReference type="SAM" id="MobiDB-lite"/>
    </source>
</evidence>
<sequence length="103" mass="10890">MPEVAELLASWVDPNPTESSTETENVGQSSDGSNPVPQGGSSDSTNTDSATSTHDCNVERATTSGSRKRPGTSIMQQLLDLHKEEAATAEKAAKKSRKLMEKG</sequence>
<feature type="compositionally biased region" description="Polar residues" evidence="1">
    <location>
        <begin position="16"/>
        <end position="40"/>
    </location>
</feature>
<evidence type="ECO:0000313" key="3">
    <source>
        <dbReference type="Proteomes" id="UP000821837"/>
    </source>
</evidence>
<dbReference type="EMBL" id="JABSTV010001253">
    <property type="protein sequence ID" value="KAH7943320.1"/>
    <property type="molecule type" value="Genomic_DNA"/>
</dbReference>
<feature type="compositionally biased region" description="Low complexity" evidence="1">
    <location>
        <begin position="41"/>
        <end position="55"/>
    </location>
</feature>
<accession>A0A9D4PHU1</accession>
<dbReference type="AlphaFoldDB" id="A0A9D4PHU1"/>
<dbReference type="Proteomes" id="UP000821837">
    <property type="component" value="Unassembled WGS sequence"/>
</dbReference>
<protein>
    <submittedName>
        <fullName evidence="2">Uncharacterized protein</fullName>
    </submittedName>
</protein>
<feature type="region of interest" description="Disordered" evidence="1">
    <location>
        <begin position="1"/>
        <end position="73"/>
    </location>
</feature>